<dbReference type="InterPro" id="IPR013154">
    <property type="entry name" value="ADH-like_N"/>
</dbReference>
<dbReference type="Gene3D" id="3.90.180.10">
    <property type="entry name" value="Medium-chain alcohol dehydrogenases, catalytic domain"/>
    <property type="match status" value="1"/>
</dbReference>
<proteinExistence type="inferred from homology"/>
<dbReference type="PANTHER" id="PTHR45348">
    <property type="entry name" value="HYPOTHETICAL OXIDOREDUCTASE (EUROFUNG)"/>
    <property type="match status" value="1"/>
</dbReference>
<dbReference type="GO" id="GO:0016651">
    <property type="term" value="F:oxidoreductase activity, acting on NAD(P)H"/>
    <property type="evidence" value="ECO:0007669"/>
    <property type="project" value="InterPro"/>
</dbReference>
<protein>
    <recommendedName>
        <fullName evidence="3">Enoyl reductase (ER) domain-containing protein</fullName>
    </recommendedName>
</protein>
<dbReference type="InterPro" id="IPR013149">
    <property type="entry name" value="ADH-like_C"/>
</dbReference>
<dbReference type="CDD" id="cd08249">
    <property type="entry name" value="enoyl_reductase_like"/>
    <property type="match status" value="1"/>
</dbReference>
<evidence type="ECO:0000259" key="3">
    <source>
        <dbReference type="SMART" id="SM00829"/>
    </source>
</evidence>
<dbReference type="InterPro" id="IPR047122">
    <property type="entry name" value="Trans-enoyl_RdTase-like"/>
</dbReference>
<name>A0A0D2FKA8_9EURO</name>
<dbReference type="InterPro" id="IPR011032">
    <property type="entry name" value="GroES-like_sf"/>
</dbReference>
<dbReference type="SMART" id="SM00829">
    <property type="entry name" value="PKS_ER"/>
    <property type="match status" value="1"/>
</dbReference>
<sequence length="343" mass="37450">MLTDELENVALLADSQRRLVIRTIEVPEPGPKQVVVQVTHVAQNPTDVQSFDAAAFGDDSVYGCDFAGKVVKLGERVTKLSVGDVVAALVWGGEIKKLGAYARFTLADEDVSFKIPPSLTPASASTIPLAATTSLLALFSKDCLNINHEKKNSVLIWGGASSVGQYAIQIALLYSLTVVTTCSPKNFELVRRLGATHVFDYNTPDVADRIREVAPDLKYVFDTIGRGNTSTVSSRAADADATLCTVRPGKENTENVPKSVKVTAVLVWTAFLKDHRYGRFHWPANQADHQLCAEFYDMLPELLATGKIKPNDVHLLHGLKSVSQGFQRHREGEISGQKIVYEL</sequence>
<evidence type="ECO:0000256" key="1">
    <source>
        <dbReference type="ARBA" id="ARBA00008072"/>
    </source>
</evidence>
<dbReference type="Proteomes" id="UP000054266">
    <property type="component" value="Unassembled WGS sequence"/>
</dbReference>
<reference evidence="4 5" key="1">
    <citation type="submission" date="2015-01" db="EMBL/GenBank/DDBJ databases">
        <title>The Genome Sequence of Capronia semiimmersa CBS27337.</title>
        <authorList>
            <consortium name="The Broad Institute Genomics Platform"/>
            <person name="Cuomo C."/>
            <person name="de Hoog S."/>
            <person name="Gorbushina A."/>
            <person name="Stielow B."/>
            <person name="Teixiera M."/>
            <person name="Abouelleil A."/>
            <person name="Chapman S.B."/>
            <person name="Priest M."/>
            <person name="Young S.K."/>
            <person name="Wortman J."/>
            <person name="Nusbaum C."/>
            <person name="Birren B."/>
        </authorList>
    </citation>
    <scope>NUCLEOTIDE SEQUENCE [LARGE SCALE GENOMIC DNA]</scope>
    <source>
        <strain evidence="4 5">CBS 27337</strain>
    </source>
</reference>
<accession>A0A0D2FKA8</accession>
<dbReference type="Pfam" id="PF08240">
    <property type="entry name" value="ADH_N"/>
    <property type="match status" value="1"/>
</dbReference>
<dbReference type="Pfam" id="PF00107">
    <property type="entry name" value="ADH_zinc_N"/>
    <property type="match status" value="1"/>
</dbReference>
<evidence type="ECO:0000256" key="2">
    <source>
        <dbReference type="ARBA" id="ARBA00023002"/>
    </source>
</evidence>
<dbReference type="PANTHER" id="PTHR45348:SF2">
    <property type="entry name" value="ZINC-TYPE ALCOHOL DEHYDROGENASE-LIKE PROTEIN C2E1P3.01"/>
    <property type="match status" value="1"/>
</dbReference>
<gene>
    <name evidence="4" type="ORF">PV04_04472</name>
</gene>
<keyword evidence="5" id="KW-1185">Reference proteome</keyword>
<dbReference type="EMBL" id="KN846958">
    <property type="protein sequence ID" value="KIW68533.1"/>
    <property type="molecule type" value="Genomic_DNA"/>
</dbReference>
<dbReference type="STRING" id="5601.A0A0D2FKA8"/>
<evidence type="ECO:0000313" key="4">
    <source>
        <dbReference type="EMBL" id="KIW68533.1"/>
    </source>
</evidence>
<dbReference type="Gene3D" id="3.40.50.720">
    <property type="entry name" value="NAD(P)-binding Rossmann-like Domain"/>
    <property type="match status" value="1"/>
</dbReference>
<evidence type="ECO:0000313" key="5">
    <source>
        <dbReference type="Proteomes" id="UP000054266"/>
    </source>
</evidence>
<dbReference type="HOGENOM" id="CLU_026673_16_1_1"/>
<dbReference type="InterPro" id="IPR036291">
    <property type="entry name" value="NAD(P)-bd_dom_sf"/>
</dbReference>
<dbReference type="SUPFAM" id="SSF51735">
    <property type="entry name" value="NAD(P)-binding Rossmann-fold domains"/>
    <property type="match status" value="1"/>
</dbReference>
<dbReference type="InterPro" id="IPR020843">
    <property type="entry name" value="ER"/>
</dbReference>
<dbReference type="AlphaFoldDB" id="A0A0D2FKA8"/>
<dbReference type="SUPFAM" id="SSF50129">
    <property type="entry name" value="GroES-like"/>
    <property type="match status" value="1"/>
</dbReference>
<organism evidence="4 5">
    <name type="scientific">Phialophora macrospora</name>
    <dbReference type="NCBI Taxonomy" id="1851006"/>
    <lineage>
        <taxon>Eukaryota</taxon>
        <taxon>Fungi</taxon>
        <taxon>Dikarya</taxon>
        <taxon>Ascomycota</taxon>
        <taxon>Pezizomycotina</taxon>
        <taxon>Eurotiomycetes</taxon>
        <taxon>Chaetothyriomycetidae</taxon>
        <taxon>Chaetothyriales</taxon>
        <taxon>Herpotrichiellaceae</taxon>
        <taxon>Phialophora</taxon>
    </lineage>
</organism>
<comment type="similarity">
    <text evidence="1">Belongs to the zinc-containing alcohol dehydrogenase family.</text>
</comment>
<feature type="domain" description="Enoyl reductase (ER)" evidence="3">
    <location>
        <begin position="15"/>
        <end position="340"/>
    </location>
</feature>
<keyword evidence="2" id="KW-0560">Oxidoreductase</keyword>